<name>A0A6A5ZNW7_9PLEO</name>
<evidence type="ECO:0000313" key="2">
    <source>
        <dbReference type="EMBL" id="KAF2120926.1"/>
    </source>
</evidence>
<dbReference type="AlphaFoldDB" id="A0A6A5ZNW7"/>
<sequence length="927" mass="104929">MDLPFRFDALPSSYRQYKEDTEYVAGWLAEKSAQIGYKLKAPQGHPESSKRLKGKARKIARETTNLRSGVLITPKYIINRSDFVPMAKLIAKQLKPSRIPGSLNVIFNRAIEKRRKVSELFHSSPDGNASVNASNRRHLHFIGILEEAFESLWPFSKVDHWKTRAHSITTPAPKLNPLCIHNKFAHLKVEDSDSIAESPGGHKSQDSNEGTDRLPRVASVVIELDESDIEEEFLFAIQSFMEEFEAIRMFLGDVWSRYKESGFNLTIASLLTNTAIDIVRHAESQFDLSTRRPARYPASTFPVWSLPALLFCESHDSMDEGTVPSMVLPGPGIPVPAGGSACTHSDFCLWSPYQALKWYMFSIKQGGIKSRNAILPVARDLFDGRLDESAWRTLETIQVLRTATQMSASTFALDEITRGIRHMFKYSEVPIWVTLGMQLFLDIQDVLGETLEEPYRDLQSHVSHEVRNYADSKYRRSSMKLRQGETTILNRLDTILDDIQDWALDDFFGQLLAKPPPCHFPGALSDMQVERDYLLKRHPVRCGLLKYDLYFQLQDSGANLDVQTLRIFSLAHLYTAGKILYPDSPTWPDMELLLQRQDPEWIFHGELPKTLDEAARKFVLGLGASANNFARNRRNDDLVINRKKVRSLRNPSILSELYLERMNTEPDTPETSASLVSRLMQKICDPSSKKLLARQDNLPSSATEAMKTKEEKKAPAVWDPMELLLELEGWLLSDPIDLHFDWLYMQSLCAKILAQISAELGEQLIADSPLAIAGAVLDSAARNERLVLRSGISIPSIEIAPELCRVWEIIQANVSVETNQPGQRKTWVGDHCVTRLMSINSESARFFATLGPASGPHLYNNWDWKGSLTYRRMAVFSQCVRAARKMAEMPCEDCGEVHGNDRADIHAYTGKYLVHSIQKLHPEDAKV</sequence>
<dbReference type="InterPro" id="IPR046539">
    <property type="entry name" value="DUF6604"/>
</dbReference>
<dbReference type="EMBL" id="ML977313">
    <property type="protein sequence ID" value="KAF2120926.1"/>
    <property type="molecule type" value="Genomic_DNA"/>
</dbReference>
<gene>
    <name evidence="2" type="ORF">BDV96DRAFT_595324</name>
</gene>
<evidence type="ECO:0000259" key="1">
    <source>
        <dbReference type="Pfam" id="PF20253"/>
    </source>
</evidence>
<reference evidence="2" key="1">
    <citation type="journal article" date="2020" name="Stud. Mycol.">
        <title>101 Dothideomycetes genomes: a test case for predicting lifestyles and emergence of pathogens.</title>
        <authorList>
            <person name="Haridas S."/>
            <person name="Albert R."/>
            <person name="Binder M."/>
            <person name="Bloem J."/>
            <person name="Labutti K."/>
            <person name="Salamov A."/>
            <person name="Andreopoulos B."/>
            <person name="Baker S."/>
            <person name="Barry K."/>
            <person name="Bills G."/>
            <person name="Bluhm B."/>
            <person name="Cannon C."/>
            <person name="Castanera R."/>
            <person name="Culley D."/>
            <person name="Daum C."/>
            <person name="Ezra D."/>
            <person name="Gonzalez J."/>
            <person name="Henrissat B."/>
            <person name="Kuo A."/>
            <person name="Liang C."/>
            <person name="Lipzen A."/>
            <person name="Lutzoni F."/>
            <person name="Magnuson J."/>
            <person name="Mondo S."/>
            <person name="Nolan M."/>
            <person name="Ohm R."/>
            <person name="Pangilinan J."/>
            <person name="Park H.-J."/>
            <person name="Ramirez L."/>
            <person name="Alfaro M."/>
            <person name="Sun H."/>
            <person name="Tritt A."/>
            <person name="Yoshinaga Y."/>
            <person name="Zwiers L.-H."/>
            <person name="Turgeon B."/>
            <person name="Goodwin S."/>
            <person name="Spatafora J."/>
            <person name="Crous P."/>
            <person name="Grigoriev I."/>
        </authorList>
    </citation>
    <scope>NUCLEOTIDE SEQUENCE</scope>
    <source>
        <strain evidence="2">CBS 627.86</strain>
    </source>
</reference>
<dbReference type="Proteomes" id="UP000799770">
    <property type="component" value="Unassembled WGS sequence"/>
</dbReference>
<evidence type="ECO:0000313" key="3">
    <source>
        <dbReference type="Proteomes" id="UP000799770"/>
    </source>
</evidence>
<dbReference type="PANTHER" id="PTHR38795:SF1">
    <property type="entry name" value="DUF6604 DOMAIN-CONTAINING PROTEIN"/>
    <property type="match status" value="1"/>
</dbReference>
<keyword evidence="3" id="KW-1185">Reference proteome</keyword>
<feature type="domain" description="DUF6604" evidence="1">
    <location>
        <begin position="15"/>
        <end position="286"/>
    </location>
</feature>
<proteinExistence type="predicted"/>
<accession>A0A6A5ZNW7</accession>
<protein>
    <recommendedName>
        <fullName evidence="1">DUF6604 domain-containing protein</fullName>
    </recommendedName>
</protein>
<organism evidence="2 3">
    <name type="scientific">Lophiotrema nucula</name>
    <dbReference type="NCBI Taxonomy" id="690887"/>
    <lineage>
        <taxon>Eukaryota</taxon>
        <taxon>Fungi</taxon>
        <taxon>Dikarya</taxon>
        <taxon>Ascomycota</taxon>
        <taxon>Pezizomycotina</taxon>
        <taxon>Dothideomycetes</taxon>
        <taxon>Pleosporomycetidae</taxon>
        <taxon>Pleosporales</taxon>
        <taxon>Lophiotremataceae</taxon>
        <taxon>Lophiotrema</taxon>
    </lineage>
</organism>
<dbReference type="OrthoDB" id="5238236at2759"/>
<dbReference type="PANTHER" id="PTHR38795">
    <property type="entry name" value="DUF6604 DOMAIN-CONTAINING PROTEIN"/>
    <property type="match status" value="1"/>
</dbReference>
<dbReference type="Pfam" id="PF20253">
    <property type="entry name" value="DUF6604"/>
    <property type="match status" value="1"/>
</dbReference>